<organism evidence="1 2">
    <name type="scientific">Drosophila simulans</name>
    <name type="common">Fruit fly</name>
    <dbReference type="NCBI Taxonomy" id="7240"/>
    <lineage>
        <taxon>Eukaryota</taxon>
        <taxon>Metazoa</taxon>
        <taxon>Ecdysozoa</taxon>
        <taxon>Arthropoda</taxon>
        <taxon>Hexapoda</taxon>
        <taxon>Insecta</taxon>
        <taxon>Pterygota</taxon>
        <taxon>Neoptera</taxon>
        <taxon>Endopterygota</taxon>
        <taxon>Diptera</taxon>
        <taxon>Brachycera</taxon>
        <taxon>Muscomorpha</taxon>
        <taxon>Ephydroidea</taxon>
        <taxon>Drosophilidae</taxon>
        <taxon>Drosophila</taxon>
        <taxon>Sophophora</taxon>
    </lineage>
</organism>
<dbReference type="EMBL" id="CM000366">
    <property type="protein sequence ID" value="EDX18078.1"/>
    <property type="molecule type" value="Genomic_DNA"/>
</dbReference>
<sequence>MVHQRIESIVGLKDDRMCVILSGKTGYDSSGCNPGRTAPLIRENSPHLSLTLLK</sequence>
<dbReference type="AlphaFoldDB" id="B4R5S8"/>
<name>B4R5S8_DROSI</name>
<keyword evidence="2" id="KW-1185">Reference proteome</keyword>
<evidence type="ECO:0000313" key="2">
    <source>
        <dbReference type="Proteomes" id="UP000000304"/>
    </source>
</evidence>
<protein>
    <submittedName>
        <fullName evidence="1">GD17277</fullName>
    </submittedName>
</protein>
<proteinExistence type="predicted"/>
<gene>
    <name evidence="1" type="primary">Dsim\GD17277</name>
    <name evidence="1" type="ORF">Dsim_GD17277</name>
</gene>
<dbReference type="Proteomes" id="UP000000304">
    <property type="component" value="Chromosome X"/>
</dbReference>
<dbReference type="HOGENOM" id="CLU_3052599_0_0_1"/>
<accession>B4R5S8</accession>
<evidence type="ECO:0000313" key="1">
    <source>
        <dbReference type="EMBL" id="EDX18078.1"/>
    </source>
</evidence>
<reference evidence="1 2" key="1">
    <citation type="journal article" date="2007" name="Nature">
        <title>Evolution of genes and genomes on the Drosophila phylogeny.</title>
        <authorList>
            <consortium name="Drosophila 12 Genomes Consortium"/>
            <person name="Clark A.G."/>
            <person name="Eisen M.B."/>
            <person name="Smith D.R."/>
            <person name="Bergman C.M."/>
            <person name="Oliver B."/>
            <person name="Markow T.A."/>
            <person name="Kaufman T.C."/>
            <person name="Kellis M."/>
            <person name="Gelbart W."/>
            <person name="Iyer V.N."/>
            <person name="Pollard D.A."/>
            <person name="Sackton T.B."/>
            <person name="Larracuente A.M."/>
            <person name="Singh N.D."/>
            <person name="Abad J.P."/>
            <person name="Abt D.N."/>
            <person name="Adryan B."/>
            <person name="Aguade M."/>
            <person name="Akashi H."/>
            <person name="Anderson W.W."/>
            <person name="Aquadro C.F."/>
            <person name="Ardell D.H."/>
            <person name="Arguello R."/>
            <person name="Artieri C.G."/>
            <person name="Barbash D.A."/>
            <person name="Barker D."/>
            <person name="Barsanti P."/>
            <person name="Batterham P."/>
            <person name="Batzoglou S."/>
            <person name="Begun D."/>
            <person name="Bhutkar A."/>
            <person name="Blanco E."/>
            <person name="Bosak S.A."/>
            <person name="Bradley R.K."/>
            <person name="Brand A.D."/>
            <person name="Brent M.R."/>
            <person name="Brooks A.N."/>
            <person name="Brown R.H."/>
            <person name="Butlin R.K."/>
            <person name="Caggese C."/>
            <person name="Calvi B.R."/>
            <person name="Bernardo de Carvalho A."/>
            <person name="Caspi A."/>
            <person name="Castrezana S."/>
            <person name="Celniker S.E."/>
            <person name="Chang J.L."/>
            <person name="Chapple C."/>
            <person name="Chatterji S."/>
            <person name="Chinwalla A."/>
            <person name="Civetta A."/>
            <person name="Clifton S.W."/>
            <person name="Comeron J.M."/>
            <person name="Costello J.C."/>
            <person name="Coyne J.A."/>
            <person name="Daub J."/>
            <person name="David R.G."/>
            <person name="Delcher A.L."/>
            <person name="Delehaunty K."/>
            <person name="Do C.B."/>
            <person name="Ebling H."/>
            <person name="Edwards K."/>
            <person name="Eickbush T."/>
            <person name="Evans J.D."/>
            <person name="Filipski A."/>
            <person name="Findeiss S."/>
            <person name="Freyhult E."/>
            <person name="Fulton L."/>
            <person name="Fulton R."/>
            <person name="Garcia A.C."/>
            <person name="Gardiner A."/>
            <person name="Garfield D.A."/>
            <person name="Garvin B.E."/>
            <person name="Gibson G."/>
            <person name="Gilbert D."/>
            <person name="Gnerre S."/>
            <person name="Godfrey J."/>
            <person name="Good R."/>
            <person name="Gotea V."/>
            <person name="Gravely B."/>
            <person name="Greenberg A.J."/>
            <person name="Griffiths-Jones S."/>
            <person name="Gross S."/>
            <person name="Guigo R."/>
            <person name="Gustafson E.A."/>
            <person name="Haerty W."/>
            <person name="Hahn M.W."/>
            <person name="Halligan D.L."/>
            <person name="Halpern A.L."/>
            <person name="Halter G.M."/>
            <person name="Han M.V."/>
            <person name="Heger A."/>
            <person name="Hillier L."/>
            <person name="Hinrichs A.S."/>
            <person name="Holmes I."/>
            <person name="Hoskins R.A."/>
            <person name="Hubisz M.J."/>
            <person name="Hultmark D."/>
            <person name="Huntley M.A."/>
            <person name="Jaffe D.B."/>
            <person name="Jagadeeshan S."/>
            <person name="Jeck W.R."/>
            <person name="Johnson J."/>
            <person name="Jones C.D."/>
            <person name="Jordan W.C."/>
            <person name="Karpen G.H."/>
            <person name="Kataoka E."/>
            <person name="Keightley P.D."/>
            <person name="Kheradpour P."/>
            <person name="Kirkness E.F."/>
            <person name="Koerich L.B."/>
            <person name="Kristiansen K."/>
            <person name="Kudrna D."/>
            <person name="Kulathinal R.J."/>
            <person name="Kumar S."/>
            <person name="Kwok R."/>
            <person name="Lander E."/>
            <person name="Langley C.H."/>
            <person name="Lapoint R."/>
            <person name="Lazzaro B.P."/>
            <person name="Lee S.J."/>
            <person name="Levesque L."/>
            <person name="Li R."/>
            <person name="Lin C.F."/>
            <person name="Lin M.F."/>
            <person name="Lindblad-Toh K."/>
            <person name="Llopart A."/>
            <person name="Long M."/>
            <person name="Low L."/>
            <person name="Lozovsky E."/>
            <person name="Lu J."/>
            <person name="Luo M."/>
            <person name="Machado C.A."/>
            <person name="Makalowski W."/>
            <person name="Marzo M."/>
            <person name="Matsuda M."/>
            <person name="Matzkin L."/>
            <person name="McAllister B."/>
            <person name="McBride C.S."/>
            <person name="McKernan B."/>
            <person name="McKernan K."/>
            <person name="Mendez-Lago M."/>
            <person name="Minx P."/>
            <person name="Mollenhauer M.U."/>
            <person name="Montooth K."/>
            <person name="Mount S.M."/>
            <person name="Mu X."/>
            <person name="Myers E."/>
            <person name="Negre B."/>
            <person name="Newfeld S."/>
            <person name="Nielsen R."/>
            <person name="Noor M.A."/>
            <person name="O'Grady P."/>
            <person name="Pachter L."/>
            <person name="Papaceit M."/>
            <person name="Parisi M.J."/>
            <person name="Parisi M."/>
            <person name="Parts L."/>
            <person name="Pedersen J.S."/>
            <person name="Pesole G."/>
            <person name="Phillippy A.M."/>
            <person name="Ponting C.P."/>
            <person name="Pop M."/>
            <person name="Porcelli D."/>
            <person name="Powell J.R."/>
            <person name="Prohaska S."/>
            <person name="Pruitt K."/>
            <person name="Puig M."/>
            <person name="Quesneville H."/>
            <person name="Ram K.R."/>
            <person name="Rand D."/>
            <person name="Rasmussen M.D."/>
            <person name="Reed L.K."/>
            <person name="Reenan R."/>
            <person name="Reily A."/>
            <person name="Remington K.A."/>
            <person name="Rieger T.T."/>
            <person name="Ritchie M.G."/>
            <person name="Robin C."/>
            <person name="Rogers Y.H."/>
            <person name="Rohde C."/>
            <person name="Rozas J."/>
            <person name="Rubenfield M.J."/>
            <person name="Ruiz A."/>
            <person name="Russo S."/>
            <person name="Salzberg S.L."/>
            <person name="Sanchez-Gracia A."/>
            <person name="Saranga D.J."/>
            <person name="Sato H."/>
            <person name="Schaeffer S.W."/>
            <person name="Schatz M.C."/>
            <person name="Schlenke T."/>
            <person name="Schwartz R."/>
            <person name="Segarra C."/>
            <person name="Singh R.S."/>
            <person name="Sirot L."/>
            <person name="Sirota M."/>
            <person name="Sisneros N.B."/>
            <person name="Smith C.D."/>
            <person name="Smith T.F."/>
            <person name="Spieth J."/>
            <person name="Stage D.E."/>
            <person name="Stark A."/>
            <person name="Stephan W."/>
            <person name="Strausberg R.L."/>
            <person name="Strempel S."/>
            <person name="Sturgill D."/>
            <person name="Sutton G."/>
            <person name="Sutton G.G."/>
            <person name="Tao W."/>
            <person name="Teichmann S."/>
            <person name="Tobari Y.N."/>
            <person name="Tomimura Y."/>
            <person name="Tsolas J.M."/>
            <person name="Valente V.L."/>
            <person name="Venter E."/>
            <person name="Venter J.C."/>
            <person name="Vicario S."/>
            <person name="Vieira F.G."/>
            <person name="Vilella A.J."/>
            <person name="Villasante A."/>
            <person name="Walenz B."/>
            <person name="Wang J."/>
            <person name="Wasserman M."/>
            <person name="Watts T."/>
            <person name="Wilson D."/>
            <person name="Wilson R.K."/>
            <person name="Wing R.A."/>
            <person name="Wolfner M.F."/>
            <person name="Wong A."/>
            <person name="Wong G.K."/>
            <person name="Wu C.I."/>
            <person name="Wu G."/>
            <person name="Yamamoto D."/>
            <person name="Yang H.P."/>
            <person name="Yang S.P."/>
            <person name="Yorke J.A."/>
            <person name="Yoshida K."/>
            <person name="Zdobnov E."/>
            <person name="Zhang P."/>
            <person name="Zhang Y."/>
            <person name="Zimin A.V."/>
            <person name="Baldwin J."/>
            <person name="Abdouelleil A."/>
            <person name="Abdulkadir J."/>
            <person name="Abebe A."/>
            <person name="Abera B."/>
            <person name="Abreu J."/>
            <person name="Acer S.C."/>
            <person name="Aftuck L."/>
            <person name="Alexander A."/>
            <person name="An P."/>
            <person name="Anderson E."/>
            <person name="Anderson S."/>
            <person name="Arachi H."/>
            <person name="Azer M."/>
            <person name="Bachantsang P."/>
            <person name="Barry A."/>
            <person name="Bayul T."/>
            <person name="Berlin A."/>
            <person name="Bessette D."/>
            <person name="Bloom T."/>
            <person name="Blye J."/>
            <person name="Boguslavskiy L."/>
            <person name="Bonnet C."/>
            <person name="Boukhgalter B."/>
            <person name="Bourzgui I."/>
            <person name="Brown A."/>
            <person name="Cahill P."/>
            <person name="Channer S."/>
            <person name="Cheshatsang Y."/>
            <person name="Chuda L."/>
            <person name="Citroen M."/>
            <person name="Collymore A."/>
            <person name="Cooke P."/>
            <person name="Costello M."/>
            <person name="D'Aco K."/>
            <person name="Daza R."/>
            <person name="De Haan G."/>
            <person name="DeGray S."/>
            <person name="DeMaso C."/>
            <person name="Dhargay N."/>
            <person name="Dooley K."/>
            <person name="Dooley E."/>
            <person name="Doricent M."/>
            <person name="Dorje P."/>
            <person name="Dorjee K."/>
            <person name="Dupes A."/>
            <person name="Elong R."/>
            <person name="Falk J."/>
            <person name="Farina A."/>
            <person name="Faro S."/>
            <person name="Ferguson D."/>
            <person name="Fisher S."/>
            <person name="Foley C.D."/>
            <person name="Franke A."/>
            <person name="Friedrich D."/>
            <person name="Gadbois L."/>
            <person name="Gearin G."/>
            <person name="Gearin C.R."/>
            <person name="Giannoukos G."/>
            <person name="Goode T."/>
            <person name="Graham J."/>
            <person name="Grandbois E."/>
            <person name="Grewal S."/>
            <person name="Gyaltsen K."/>
            <person name="Hafez N."/>
            <person name="Hagos B."/>
            <person name="Hall J."/>
            <person name="Henson C."/>
            <person name="Hollinger A."/>
            <person name="Honan T."/>
            <person name="Huard M.D."/>
            <person name="Hughes L."/>
            <person name="Hurhula B."/>
            <person name="Husby M.E."/>
            <person name="Kamat A."/>
            <person name="Kanga B."/>
            <person name="Kashin S."/>
            <person name="Khazanovich D."/>
            <person name="Kisner P."/>
            <person name="Lance K."/>
            <person name="Lara M."/>
            <person name="Lee W."/>
            <person name="Lennon N."/>
            <person name="Letendre F."/>
            <person name="LeVine R."/>
            <person name="Lipovsky A."/>
            <person name="Liu X."/>
            <person name="Liu J."/>
            <person name="Liu S."/>
            <person name="Lokyitsang T."/>
            <person name="Lokyitsang Y."/>
            <person name="Lubonja R."/>
            <person name="Lui A."/>
            <person name="MacDonald P."/>
            <person name="Magnisalis V."/>
            <person name="Maru K."/>
            <person name="Matthews C."/>
            <person name="McCusker W."/>
            <person name="McDonough S."/>
            <person name="Mehta T."/>
            <person name="Meldrim J."/>
            <person name="Meneus L."/>
            <person name="Mihai O."/>
            <person name="Mihalev A."/>
            <person name="Mihova T."/>
            <person name="Mittelman R."/>
            <person name="Mlenga V."/>
            <person name="Montmayeur A."/>
            <person name="Mulrain L."/>
            <person name="Navidi A."/>
            <person name="Naylor J."/>
            <person name="Negash T."/>
            <person name="Nguyen T."/>
            <person name="Nguyen N."/>
            <person name="Nicol R."/>
            <person name="Norbu C."/>
            <person name="Norbu N."/>
            <person name="Novod N."/>
            <person name="O'Neill B."/>
            <person name="Osman S."/>
            <person name="Markiewicz E."/>
            <person name="Oyono O.L."/>
            <person name="Patti C."/>
            <person name="Phunkhang P."/>
            <person name="Pierre F."/>
            <person name="Priest M."/>
            <person name="Raghuraman S."/>
            <person name="Rege F."/>
            <person name="Reyes R."/>
            <person name="Rise C."/>
            <person name="Rogov P."/>
            <person name="Ross K."/>
            <person name="Ryan E."/>
            <person name="Settipalli S."/>
            <person name="Shea T."/>
            <person name="Sherpa N."/>
            <person name="Shi L."/>
            <person name="Shih D."/>
            <person name="Sparrow T."/>
            <person name="Spaulding J."/>
            <person name="Stalker J."/>
            <person name="Stange-Thomann N."/>
            <person name="Stavropoulos S."/>
            <person name="Stone C."/>
            <person name="Strader C."/>
            <person name="Tesfaye S."/>
            <person name="Thomson T."/>
            <person name="Thoulutsang Y."/>
            <person name="Thoulutsang D."/>
            <person name="Topham K."/>
            <person name="Topping I."/>
            <person name="Tsamla T."/>
            <person name="Vassiliev H."/>
            <person name="Vo A."/>
            <person name="Wangchuk T."/>
            <person name="Wangdi T."/>
            <person name="Weiand M."/>
            <person name="Wilkinson J."/>
            <person name="Wilson A."/>
            <person name="Yadav S."/>
            <person name="Young G."/>
            <person name="Yu Q."/>
            <person name="Zembek L."/>
            <person name="Zhong D."/>
            <person name="Zimmer A."/>
            <person name="Zwirko Z."/>
            <person name="Jaffe D.B."/>
            <person name="Alvarez P."/>
            <person name="Brockman W."/>
            <person name="Butler J."/>
            <person name="Chin C."/>
            <person name="Gnerre S."/>
            <person name="Grabherr M."/>
            <person name="Kleber M."/>
            <person name="Mauceli E."/>
            <person name="MacCallum I."/>
        </authorList>
    </citation>
    <scope>NUCLEOTIDE SEQUENCE [LARGE SCALE GENOMIC DNA]</scope>
    <source>
        <strain evidence="2">white501</strain>
    </source>
</reference>